<sequence length="42" mass="5049">AWVETPKYWDAHFALMERIKTEFDNAGIEMTYNHLNVHLIDK</sequence>
<reference evidence="1" key="1">
    <citation type="journal article" date="2013" name="Environ. Microbiol.">
        <title>Microbiota from the distal guts of lean and obese adolescents exhibit partial functional redundancy besides clear differences in community structure.</title>
        <authorList>
            <person name="Ferrer M."/>
            <person name="Ruiz A."/>
            <person name="Lanza F."/>
            <person name="Haange S.B."/>
            <person name="Oberbach A."/>
            <person name="Till H."/>
            <person name="Bargiela R."/>
            <person name="Campoy C."/>
            <person name="Segura M.T."/>
            <person name="Richter M."/>
            <person name="von Bergen M."/>
            <person name="Seifert J."/>
            <person name="Suarez A."/>
        </authorList>
    </citation>
    <scope>NUCLEOTIDE SEQUENCE</scope>
</reference>
<comment type="caution">
    <text evidence="1">The sequence shown here is derived from an EMBL/GenBank/DDBJ whole genome shotgun (WGS) entry which is preliminary data.</text>
</comment>
<accession>K1TV20</accession>
<feature type="non-terminal residue" evidence="1">
    <location>
        <position position="1"/>
    </location>
</feature>
<dbReference type="SUPFAM" id="SSF82689">
    <property type="entry name" value="Mechanosensitive channel protein MscS (YggB), C-terminal domain"/>
    <property type="match status" value="1"/>
</dbReference>
<dbReference type="AlphaFoldDB" id="K1TV20"/>
<gene>
    <name evidence="1" type="ORF">OBE_07627</name>
</gene>
<evidence type="ECO:0000313" key="1">
    <source>
        <dbReference type="EMBL" id="EKC63116.1"/>
    </source>
</evidence>
<organism evidence="1">
    <name type="scientific">human gut metagenome</name>
    <dbReference type="NCBI Taxonomy" id="408170"/>
    <lineage>
        <taxon>unclassified sequences</taxon>
        <taxon>metagenomes</taxon>
        <taxon>organismal metagenomes</taxon>
    </lineage>
</organism>
<proteinExistence type="predicted"/>
<dbReference type="EMBL" id="AJWZ01005245">
    <property type="protein sequence ID" value="EKC63116.1"/>
    <property type="molecule type" value="Genomic_DNA"/>
</dbReference>
<dbReference type="GO" id="GO:0016020">
    <property type="term" value="C:membrane"/>
    <property type="evidence" value="ECO:0007669"/>
    <property type="project" value="InterPro"/>
</dbReference>
<dbReference type="InterPro" id="IPR011066">
    <property type="entry name" value="MscS_channel_C_sf"/>
</dbReference>
<protein>
    <submittedName>
        <fullName evidence="1">Uncharacterized protein</fullName>
    </submittedName>
</protein>
<dbReference type="Gene3D" id="3.30.70.100">
    <property type="match status" value="1"/>
</dbReference>
<name>K1TV20_9ZZZZ</name>